<dbReference type="Pfam" id="PF14298">
    <property type="entry name" value="DUF4374"/>
    <property type="match status" value="1"/>
</dbReference>
<dbReference type="AlphaFoldDB" id="J9GGT5"/>
<sequence>MGMNTMKRVNSMKRMKRMKRMGTDFMYAIVLLGLGNMMMACSSSDEPVSVPDATEKASAYVLAATVDGVNYLIRTSSLDEGIVSVRGNGLETETGTYWIFYEQDYLFRLVYNQGGQGTGASYVMNAQGGVEEHLQYAVNRVTTYGLWGKHVITASSGDTSTKDAEGNVAKGLLVNYLHATDGTTSSQIYPAENFLGNGEYVSFSGFVQANGKLYTSVVPMGMSTYGVKAFPELVTDPDLVAAEAGGSASSAYDAGSIPSTQYPDRAFVAIYNGDDFGETPVVATTDKIGFASGRMRSQYYQTIWAADNGDLYVFSPGYGRLTQSSDDLKRVEGKLPSGVVRIRAGETDFDPDYYVNLEELGNRHPLYKCWHIDGDYFLLQLYTQGLQSKGEYTTELAIYQGETKQLNVVQGLPDAADISSLGNIPFSENGFIYMPVSTTVGHPALYKIDPKTATATRGLVIEAESVSTVGKLATLNR</sequence>
<protein>
    <recommendedName>
        <fullName evidence="2">DUF4374 domain-containing protein</fullName>
    </recommendedName>
</protein>
<gene>
    <name evidence="1" type="ORF">EVA_13301</name>
</gene>
<organism evidence="1">
    <name type="scientific">gut metagenome</name>
    <dbReference type="NCBI Taxonomy" id="749906"/>
    <lineage>
        <taxon>unclassified sequences</taxon>
        <taxon>metagenomes</taxon>
        <taxon>organismal metagenomes</taxon>
    </lineage>
</organism>
<dbReference type="InterPro" id="IPR025401">
    <property type="entry name" value="DUF4374"/>
</dbReference>
<evidence type="ECO:0000313" key="1">
    <source>
        <dbReference type="EMBL" id="EJW98584.1"/>
    </source>
</evidence>
<name>J9GGT5_9ZZZZ</name>
<comment type="caution">
    <text evidence="1">The sequence shown here is derived from an EMBL/GenBank/DDBJ whole genome shotgun (WGS) entry which is preliminary data.</text>
</comment>
<evidence type="ECO:0008006" key="2">
    <source>
        <dbReference type="Google" id="ProtNLM"/>
    </source>
</evidence>
<dbReference type="EMBL" id="AMCI01004193">
    <property type="protein sequence ID" value="EJW98584.1"/>
    <property type="molecule type" value="Genomic_DNA"/>
</dbReference>
<reference evidence="1" key="1">
    <citation type="journal article" date="2012" name="PLoS ONE">
        <title>Gene sets for utilization of primary and secondary nutrition supplies in the distal gut of endangered iberian lynx.</title>
        <authorList>
            <person name="Alcaide M."/>
            <person name="Messina E."/>
            <person name="Richter M."/>
            <person name="Bargiela R."/>
            <person name="Peplies J."/>
            <person name="Huws S.A."/>
            <person name="Newbold C.J."/>
            <person name="Golyshin P.N."/>
            <person name="Simon M.A."/>
            <person name="Lopez G."/>
            <person name="Yakimov M.M."/>
            <person name="Ferrer M."/>
        </authorList>
    </citation>
    <scope>NUCLEOTIDE SEQUENCE</scope>
</reference>
<accession>J9GGT5</accession>
<proteinExistence type="predicted"/>